<organism evidence="2 3">
    <name type="scientific">Blattamonas nauphoetae</name>
    <dbReference type="NCBI Taxonomy" id="2049346"/>
    <lineage>
        <taxon>Eukaryota</taxon>
        <taxon>Metamonada</taxon>
        <taxon>Preaxostyla</taxon>
        <taxon>Oxymonadida</taxon>
        <taxon>Blattamonas</taxon>
    </lineage>
</organism>
<feature type="compositionally biased region" description="Polar residues" evidence="1">
    <location>
        <begin position="110"/>
        <end position="122"/>
    </location>
</feature>
<reference evidence="2 3" key="1">
    <citation type="journal article" date="2022" name="bioRxiv">
        <title>Genomics of Preaxostyla Flagellates Illuminates Evolutionary Transitions and the Path Towards Mitochondrial Loss.</title>
        <authorList>
            <person name="Novak L.V.F."/>
            <person name="Treitli S.C."/>
            <person name="Pyrih J."/>
            <person name="Halakuc P."/>
            <person name="Pipaliya S.V."/>
            <person name="Vacek V."/>
            <person name="Brzon O."/>
            <person name="Soukal P."/>
            <person name="Eme L."/>
            <person name="Dacks J.B."/>
            <person name="Karnkowska A."/>
            <person name="Elias M."/>
            <person name="Hampl V."/>
        </authorList>
    </citation>
    <scope>NUCLEOTIDE SEQUENCE [LARGE SCALE GENOMIC DNA]</scope>
    <source>
        <strain evidence="2">NAU3</strain>
        <tissue evidence="2">Gut</tissue>
    </source>
</reference>
<feature type="compositionally biased region" description="Polar residues" evidence="1">
    <location>
        <begin position="178"/>
        <end position="204"/>
    </location>
</feature>
<name>A0ABQ9XUM6_9EUKA</name>
<proteinExistence type="predicted"/>
<feature type="region of interest" description="Disordered" evidence="1">
    <location>
        <begin position="173"/>
        <end position="208"/>
    </location>
</feature>
<evidence type="ECO:0000256" key="1">
    <source>
        <dbReference type="SAM" id="MobiDB-lite"/>
    </source>
</evidence>
<feature type="region of interest" description="Disordered" evidence="1">
    <location>
        <begin position="483"/>
        <end position="540"/>
    </location>
</feature>
<protein>
    <submittedName>
        <fullName evidence="2">Uncharacterized protein</fullName>
    </submittedName>
</protein>
<feature type="compositionally biased region" description="Basic and acidic residues" evidence="1">
    <location>
        <begin position="488"/>
        <end position="527"/>
    </location>
</feature>
<gene>
    <name evidence="2" type="ORF">BLNAU_9904</name>
</gene>
<sequence length="804" mass="87975">MLDLDYSVHQIPFSFQTTSLRSDSFSNSDSPKFSFPHKLPDFYDDYFDDLSRGLQHDSFIFPQTVVDPLITAPSSMSHEQPDCNSPPSYSFFSQNSSAATSDPHFGAKPNLQSPRLNESMTFTGGILPSSTHSEHNHHVREQQNGPPIISDKGQPLQSNSSLSLRTKKLSITAFPLNPSKQAQQTNSAGTTTQISPNPTASTPESVKPSHHIMQKFVEQLHTPILSSNSREHYLPKRQLHQPPPPVTFTVPKLASLPHHLVQTSDSADFSHRSEIISGNTRDIQTQPDLLTVSNHISYSMKDANPRNVSIPSHLPVVFTESTSGLKFNGLPPGFESDTAASATPDKVKYVIGPSAPCIASVKSGKVSSTPIVWPNTSKDKIASLKKIELNPSLELTNDKDSEAHPISPSKTIVPNPAFPVLLPINPLASQSTIPSNIDFQPAPPPLFLDPPTHKGIPIKKTENVKKEDEMDAVPKEQAFYEGVGGEVDSGKEKEPAVLEEKADVETKMSENEEHKEGGSENERDGKENNPNTSPILPLPSPNVCQLPSSLQTPDAGKARCMSRRKMGKAILLPLSESTLKANAMTVEQFLEVPKKTCKMKGKSGKGVGENEGVWRLPPLIFDSPTRAGPVTVQDSSDSSLVQDKSGSNRNNSGMVSTLPVLSVEKREKRMGGKNVSLESILNSIPKHLHSLVLSKSAHLLSRYSSLLASLPNPRWFQGQFKDTLSLFRKTAWIICDGFPDNVFCDLKRVPVSQIPVCVGGAVVEFQIELNERHQSFFAAVNPIILSIPDNFRDVEESDDDSSSF</sequence>
<dbReference type="Proteomes" id="UP001281761">
    <property type="component" value="Unassembled WGS sequence"/>
</dbReference>
<feature type="compositionally biased region" description="Polar residues" evidence="1">
    <location>
        <begin position="73"/>
        <end position="100"/>
    </location>
</feature>
<feature type="region of interest" description="Disordered" evidence="1">
    <location>
        <begin position="626"/>
        <end position="654"/>
    </location>
</feature>
<accession>A0ABQ9XUM6</accession>
<evidence type="ECO:0000313" key="3">
    <source>
        <dbReference type="Proteomes" id="UP001281761"/>
    </source>
</evidence>
<feature type="region of interest" description="Disordered" evidence="1">
    <location>
        <begin position="73"/>
        <end position="160"/>
    </location>
</feature>
<dbReference type="EMBL" id="JARBJD010000070">
    <property type="protein sequence ID" value="KAK2955175.1"/>
    <property type="molecule type" value="Genomic_DNA"/>
</dbReference>
<feature type="compositionally biased region" description="Basic and acidic residues" evidence="1">
    <location>
        <begin position="132"/>
        <end position="141"/>
    </location>
</feature>
<evidence type="ECO:0000313" key="2">
    <source>
        <dbReference type="EMBL" id="KAK2955175.1"/>
    </source>
</evidence>
<keyword evidence="3" id="KW-1185">Reference proteome</keyword>
<feature type="compositionally biased region" description="Low complexity" evidence="1">
    <location>
        <begin position="634"/>
        <end position="647"/>
    </location>
</feature>
<comment type="caution">
    <text evidence="2">The sequence shown here is derived from an EMBL/GenBank/DDBJ whole genome shotgun (WGS) entry which is preliminary data.</text>
</comment>